<dbReference type="Proteomes" id="UP000176914">
    <property type="component" value="Unassembled WGS sequence"/>
</dbReference>
<dbReference type="SUPFAM" id="SSF69572">
    <property type="entry name" value="Activating enzymes of the ubiquitin-like proteins"/>
    <property type="match status" value="1"/>
</dbReference>
<dbReference type="InterPro" id="IPR035985">
    <property type="entry name" value="Ubiquitin-activating_enz"/>
</dbReference>
<dbReference type="EMBL" id="MFLL01000015">
    <property type="protein sequence ID" value="OGG69275.1"/>
    <property type="molecule type" value="Genomic_DNA"/>
</dbReference>
<evidence type="ECO:0000259" key="1">
    <source>
        <dbReference type="Pfam" id="PF00899"/>
    </source>
</evidence>
<accession>A0A1F6E6E3</accession>
<dbReference type="AlphaFoldDB" id="A0A1F6E6E3"/>
<name>A0A1F6E6E3_9BACT</name>
<protein>
    <recommendedName>
        <fullName evidence="1">THIF-type NAD/FAD binding fold domain-containing protein</fullName>
    </recommendedName>
</protein>
<reference evidence="2 3" key="1">
    <citation type="journal article" date="2016" name="Nat. Commun.">
        <title>Thousands of microbial genomes shed light on interconnected biogeochemical processes in an aquifer system.</title>
        <authorList>
            <person name="Anantharaman K."/>
            <person name="Brown C.T."/>
            <person name="Hug L.A."/>
            <person name="Sharon I."/>
            <person name="Castelle C.J."/>
            <person name="Probst A.J."/>
            <person name="Thomas B.C."/>
            <person name="Singh A."/>
            <person name="Wilkins M.J."/>
            <person name="Karaoz U."/>
            <person name="Brodie E.L."/>
            <person name="Williams K.H."/>
            <person name="Hubbard S.S."/>
            <person name="Banfield J.F."/>
        </authorList>
    </citation>
    <scope>NUCLEOTIDE SEQUENCE [LARGE SCALE GENOMIC DNA]</scope>
</reference>
<evidence type="ECO:0000313" key="3">
    <source>
        <dbReference type="Proteomes" id="UP000176914"/>
    </source>
</evidence>
<feature type="domain" description="THIF-type NAD/FAD binding fold" evidence="1">
    <location>
        <begin position="9"/>
        <end position="193"/>
    </location>
</feature>
<comment type="caution">
    <text evidence="2">The sequence shown here is derived from an EMBL/GenBank/DDBJ whole genome shotgun (WGS) entry which is preliminary data.</text>
</comment>
<dbReference type="GO" id="GO:0008641">
    <property type="term" value="F:ubiquitin-like modifier activating enzyme activity"/>
    <property type="evidence" value="ECO:0007669"/>
    <property type="project" value="InterPro"/>
</dbReference>
<dbReference type="Gene3D" id="3.40.50.720">
    <property type="entry name" value="NAD(P)-binding Rossmann-like Domain"/>
    <property type="match status" value="1"/>
</dbReference>
<evidence type="ECO:0000313" key="2">
    <source>
        <dbReference type="EMBL" id="OGG69275.1"/>
    </source>
</evidence>
<gene>
    <name evidence="2" type="ORF">A3C20_03215</name>
</gene>
<dbReference type="Pfam" id="PF00899">
    <property type="entry name" value="ThiF"/>
    <property type="match status" value="1"/>
</dbReference>
<dbReference type="InterPro" id="IPR000594">
    <property type="entry name" value="ThiF_NAD_FAD-bd"/>
</dbReference>
<organism evidence="2 3">
    <name type="scientific">Candidatus Kaiserbacteria bacterium RIFCSPHIGHO2_02_FULL_55_25</name>
    <dbReference type="NCBI Taxonomy" id="1798498"/>
    <lineage>
        <taxon>Bacteria</taxon>
        <taxon>Candidatus Kaiseribacteriota</taxon>
    </lineage>
</organism>
<sequence>MVHKLMLPVHVIGIGAGGSRTVRHLVSERTHIAGPLHICDGDSVEEKNCKNQLYQPSHVGMRKVHALAEQVRAWSEGDVVPVLRPEYFTPGEPLSGVVFLCVDKMHVRKAIIDASIRGNRAVSLLIEARGDTENALMHFVDPNDEKQMQQWDRYWYPDDEAVNQGDCGGVPTVGPRVADITAYLAVQELVRRVSLSSLTVGQDCQFRIKLQTYAW</sequence>
<proteinExistence type="predicted"/>